<dbReference type="Proteomes" id="UP001286456">
    <property type="component" value="Unassembled WGS sequence"/>
</dbReference>
<sequence>MAGLFCLLAVVGSEHSSQHQAATTWNVRRTAGRKRGCLILPFFSLLAFLPLLFFIEQTGMYPQHALSGCANSRPEQPKSVVQAGPYRLCQSTIAVVCVWLVAQQRIDRQHTG</sequence>
<feature type="transmembrane region" description="Helical" evidence="1">
    <location>
        <begin position="37"/>
        <end position="55"/>
    </location>
</feature>
<keyword evidence="1" id="KW-0812">Transmembrane</keyword>
<reference evidence="2" key="1">
    <citation type="journal article" date="2023" name="Mol. Phylogenet. Evol.">
        <title>Genome-scale phylogeny and comparative genomics of the fungal order Sordariales.</title>
        <authorList>
            <person name="Hensen N."/>
            <person name="Bonometti L."/>
            <person name="Westerberg I."/>
            <person name="Brannstrom I.O."/>
            <person name="Guillou S."/>
            <person name="Cros-Aarteil S."/>
            <person name="Calhoun S."/>
            <person name="Haridas S."/>
            <person name="Kuo A."/>
            <person name="Mondo S."/>
            <person name="Pangilinan J."/>
            <person name="Riley R."/>
            <person name="LaButti K."/>
            <person name="Andreopoulos B."/>
            <person name="Lipzen A."/>
            <person name="Chen C."/>
            <person name="Yan M."/>
            <person name="Daum C."/>
            <person name="Ng V."/>
            <person name="Clum A."/>
            <person name="Steindorff A."/>
            <person name="Ohm R.A."/>
            <person name="Martin F."/>
            <person name="Silar P."/>
            <person name="Natvig D.O."/>
            <person name="Lalanne C."/>
            <person name="Gautier V."/>
            <person name="Ament-Velasquez S.L."/>
            <person name="Kruys A."/>
            <person name="Hutchinson M.I."/>
            <person name="Powell A.J."/>
            <person name="Barry K."/>
            <person name="Miller A.N."/>
            <person name="Grigoriev I.V."/>
            <person name="Debuchy R."/>
            <person name="Gladieux P."/>
            <person name="Hiltunen Thoren M."/>
            <person name="Johannesson H."/>
        </authorList>
    </citation>
    <scope>NUCLEOTIDE SEQUENCE</scope>
    <source>
        <strain evidence="2">SMH4131-1</strain>
    </source>
</reference>
<proteinExistence type="predicted"/>
<evidence type="ECO:0000313" key="3">
    <source>
        <dbReference type="Proteomes" id="UP001286456"/>
    </source>
</evidence>
<gene>
    <name evidence="2" type="ORF">B0T19DRAFT_409018</name>
</gene>
<dbReference type="AlphaFoldDB" id="A0AAE0J3G3"/>
<reference evidence="2" key="2">
    <citation type="submission" date="2023-06" db="EMBL/GenBank/DDBJ databases">
        <authorList>
            <consortium name="Lawrence Berkeley National Laboratory"/>
            <person name="Haridas S."/>
            <person name="Hensen N."/>
            <person name="Bonometti L."/>
            <person name="Westerberg I."/>
            <person name="Brannstrom I.O."/>
            <person name="Guillou S."/>
            <person name="Cros-Aarteil S."/>
            <person name="Calhoun S."/>
            <person name="Kuo A."/>
            <person name="Mondo S."/>
            <person name="Pangilinan J."/>
            <person name="Riley R."/>
            <person name="Labutti K."/>
            <person name="Andreopoulos B."/>
            <person name="Lipzen A."/>
            <person name="Chen C."/>
            <person name="Yanf M."/>
            <person name="Daum C."/>
            <person name="Ng V."/>
            <person name="Clum A."/>
            <person name="Steindorff A."/>
            <person name="Ohm R."/>
            <person name="Martin F."/>
            <person name="Silar P."/>
            <person name="Natvig D."/>
            <person name="Lalanne C."/>
            <person name="Gautier V."/>
            <person name="Ament-Velasquez S.L."/>
            <person name="Kruys A."/>
            <person name="Hutchinson M.I."/>
            <person name="Powell A.J."/>
            <person name="Barry K."/>
            <person name="Miller A.N."/>
            <person name="Grigoriev I.V."/>
            <person name="Debuchy R."/>
            <person name="Gladieux P."/>
            <person name="Thoren M.H."/>
            <person name="Johannesson H."/>
        </authorList>
    </citation>
    <scope>NUCLEOTIDE SEQUENCE</scope>
    <source>
        <strain evidence="2">SMH4131-1</strain>
    </source>
</reference>
<comment type="caution">
    <text evidence="2">The sequence shown here is derived from an EMBL/GenBank/DDBJ whole genome shotgun (WGS) entry which is preliminary data.</text>
</comment>
<evidence type="ECO:0000256" key="1">
    <source>
        <dbReference type="SAM" id="Phobius"/>
    </source>
</evidence>
<keyword evidence="3" id="KW-1185">Reference proteome</keyword>
<protein>
    <submittedName>
        <fullName evidence="2">Uncharacterized protein</fullName>
    </submittedName>
</protein>
<name>A0AAE0J3G3_9PEZI</name>
<organism evidence="2 3">
    <name type="scientific">Cercophora scortea</name>
    <dbReference type="NCBI Taxonomy" id="314031"/>
    <lineage>
        <taxon>Eukaryota</taxon>
        <taxon>Fungi</taxon>
        <taxon>Dikarya</taxon>
        <taxon>Ascomycota</taxon>
        <taxon>Pezizomycotina</taxon>
        <taxon>Sordariomycetes</taxon>
        <taxon>Sordariomycetidae</taxon>
        <taxon>Sordariales</taxon>
        <taxon>Lasiosphaeriaceae</taxon>
        <taxon>Cercophora</taxon>
    </lineage>
</organism>
<evidence type="ECO:0000313" key="2">
    <source>
        <dbReference type="EMBL" id="KAK3336262.1"/>
    </source>
</evidence>
<keyword evidence="1" id="KW-0472">Membrane</keyword>
<dbReference type="EMBL" id="JAUEPO010000001">
    <property type="protein sequence ID" value="KAK3336262.1"/>
    <property type="molecule type" value="Genomic_DNA"/>
</dbReference>
<accession>A0AAE0J3G3</accession>
<keyword evidence="1" id="KW-1133">Transmembrane helix</keyword>